<keyword evidence="4" id="KW-1185">Reference proteome</keyword>
<reference evidence="3" key="1">
    <citation type="submission" date="2020-06" db="EMBL/GenBank/DDBJ databases">
        <authorList>
            <consortium name="Plant Systems Biology data submission"/>
        </authorList>
    </citation>
    <scope>NUCLEOTIDE SEQUENCE</scope>
    <source>
        <strain evidence="3">D6</strain>
    </source>
</reference>
<feature type="region of interest" description="Disordered" evidence="2">
    <location>
        <begin position="714"/>
        <end position="770"/>
    </location>
</feature>
<dbReference type="GO" id="GO:0006397">
    <property type="term" value="P:mRNA processing"/>
    <property type="evidence" value="ECO:0007669"/>
    <property type="project" value="InterPro"/>
</dbReference>
<evidence type="ECO:0000313" key="3">
    <source>
        <dbReference type="EMBL" id="CAB9516093.1"/>
    </source>
</evidence>
<feature type="repeat" description="TPR" evidence="1">
    <location>
        <begin position="599"/>
        <end position="632"/>
    </location>
</feature>
<dbReference type="InterPro" id="IPR003107">
    <property type="entry name" value="HAT"/>
</dbReference>
<sequence>MSEAAIVFSEFNGDNDAAAAISRVRERILDTSDQLATGMGGVRKKKYKRNSIPETEKEKRRLQLVRQAEYQQVVAEARAEGNPTPNIWSFECLFPDPVWDETCIKRDLFSIKDQDQATLANAKAKGPKAVRTNMGPLIQKQNRQAETGSVFGMFGQTELKAPSASSTTARGAAAVAMDANAEAATVDALGIIAAPMQNASTTVLTNGKVDRGLTRLVEDKIYGYRRTVAGQFQYETSLMGDGAIQFRDGVRLGNPLPLNTDRMTYFAKKELQHGRVEEAKELYETAVKTDPRDGRAYLGLSRCAERRRDFKLARDWLRAGIQNSAAKPASSNTPPDQGGNPFLLQALGRMEEKRGHLAEAESLYVQAARSRPSHAAAWVSLAQLRTRKLGQTIASGRVCYETAERELERAGLPQNSHVYTAWAALEYHGAGDVRRARQLFQSALKVDPKCSAAWLQLGVMEADNENWDAAEEGFEKVLKFDKRNTRVMQAYALMETRRPEGSSRKAIDLFERALKVNPRDAGVLQPYALYVAELGDLEAARELFRRGTEVKKRHAPVWQAWGVLEMRHGHPEEARKIFQQGIWACAQLAGNQSGGYHCARLWQAWGVLEAREGDYPAARRCFSRALDADSRNVATVTAWTNMEEELGNIDDARALLERSLKNYAPGCDAKTTLWRAYELMEQRSGNVEAAQNVYQRSMRESFNVQDDNSFVIDEKKRGEAPRATKGPETARRKNEEEVEVSRWDELSSMGGGEVWMNNGVDTTKKARNFQ</sequence>
<keyword evidence="1" id="KW-0802">TPR repeat</keyword>
<dbReference type="Pfam" id="PF13432">
    <property type="entry name" value="TPR_16"/>
    <property type="match status" value="5"/>
</dbReference>
<dbReference type="InterPro" id="IPR011990">
    <property type="entry name" value="TPR-like_helical_dom_sf"/>
</dbReference>
<feature type="repeat" description="TPR" evidence="1">
    <location>
        <begin position="260"/>
        <end position="293"/>
    </location>
</feature>
<dbReference type="OrthoDB" id="541719at2759"/>
<evidence type="ECO:0000256" key="1">
    <source>
        <dbReference type="PROSITE-ProRule" id="PRU00339"/>
    </source>
</evidence>
<dbReference type="SMART" id="SM00386">
    <property type="entry name" value="HAT"/>
    <property type="match status" value="9"/>
</dbReference>
<organism evidence="3 4">
    <name type="scientific">Seminavis robusta</name>
    <dbReference type="NCBI Taxonomy" id="568900"/>
    <lineage>
        <taxon>Eukaryota</taxon>
        <taxon>Sar</taxon>
        <taxon>Stramenopiles</taxon>
        <taxon>Ochrophyta</taxon>
        <taxon>Bacillariophyta</taxon>
        <taxon>Bacillariophyceae</taxon>
        <taxon>Bacillariophycidae</taxon>
        <taxon>Naviculales</taxon>
        <taxon>Naviculaceae</taxon>
        <taxon>Seminavis</taxon>
    </lineage>
</organism>
<dbReference type="Proteomes" id="UP001153069">
    <property type="component" value="Unassembled WGS sequence"/>
</dbReference>
<protein>
    <submittedName>
        <fullName evidence="3">Tetratricopeptide repeat</fullName>
    </submittedName>
</protein>
<dbReference type="InterPro" id="IPR044624">
    <property type="entry name" value="Mbb1-like"/>
</dbReference>
<dbReference type="PROSITE" id="PS50005">
    <property type="entry name" value="TPR"/>
    <property type="match status" value="4"/>
</dbReference>
<comment type="caution">
    <text evidence="3">The sequence shown here is derived from an EMBL/GenBank/DDBJ whole genome shotgun (WGS) entry which is preliminary data.</text>
</comment>
<dbReference type="SUPFAM" id="SSF48452">
    <property type="entry name" value="TPR-like"/>
    <property type="match status" value="1"/>
</dbReference>
<dbReference type="PANTHER" id="PTHR44917:SF1">
    <property type="entry name" value="PROTEIN HIGH CHLOROPHYLL FLUORESCENT 107"/>
    <property type="match status" value="1"/>
</dbReference>
<dbReference type="PANTHER" id="PTHR44917">
    <property type="entry name" value="PROTEIN HIGH CHLOROPHYLL FLUORESCENT 107"/>
    <property type="match status" value="1"/>
</dbReference>
<gene>
    <name evidence="3" type="ORF">SEMRO_760_G198370.1</name>
</gene>
<proteinExistence type="predicted"/>
<name>A0A9N8E862_9STRA</name>
<dbReference type="InterPro" id="IPR019734">
    <property type="entry name" value="TPR_rpt"/>
</dbReference>
<feature type="repeat" description="TPR" evidence="1">
    <location>
        <begin position="487"/>
        <end position="520"/>
    </location>
</feature>
<feature type="repeat" description="TPR" evidence="1">
    <location>
        <begin position="451"/>
        <end position="484"/>
    </location>
</feature>
<dbReference type="AlphaFoldDB" id="A0A9N8E862"/>
<evidence type="ECO:0000313" key="4">
    <source>
        <dbReference type="Proteomes" id="UP001153069"/>
    </source>
</evidence>
<dbReference type="GO" id="GO:0003729">
    <property type="term" value="F:mRNA binding"/>
    <property type="evidence" value="ECO:0007669"/>
    <property type="project" value="InterPro"/>
</dbReference>
<feature type="compositionally biased region" description="Basic and acidic residues" evidence="2">
    <location>
        <begin position="728"/>
        <end position="745"/>
    </location>
</feature>
<accession>A0A9N8E862</accession>
<dbReference type="EMBL" id="CAICTM010000759">
    <property type="protein sequence ID" value="CAB9516093.1"/>
    <property type="molecule type" value="Genomic_DNA"/>
</dbReference>
<dbReference type="SUPFAM" id="SSF81901">
    <property type="entry name" value="HCP-like"/>
    <property type="match status" value="1"/>
</dbReference>
<dbReference type="Gene3D" id="1.25.40.10">
    <property type="entry name" value="Tetratricopeptide repeat domain"/>
    <property type="match status" value="2"/>
</dbReference>
<dbReference type="SMART" id="SM00028">
    <property type="entry name" value="TPR"/>
    <property type="match status" value="7"/>
</dbReference>
<evidence type="ECO:0000256" key="2">
    <source>
        <dbReference type="SAM" id="MobiDB-lite"/>
    </source>
</evidence>